<dbReference type="Pfam" id="PF09118">
    <property type="entry name" value="GO-like_E_set"/>
    <property type="match status" value="1"/>
</dbReference>
<gene>
    <name evidence="2" type="ORF">SAMN06297251_11429</name>
</gene>
<evidence type="ECO:0000313" key="2">
    <source>
        <dbReference type="EMBL" id="SMC95391.1"/>
    </source>
</evidence>
<dbReference type="InterPro" id="IPR015202">
    <property type="entry name" value="GO-like_E_set"/>
</dbReference>
<accession>A0A1W2DD54</accession>
<proteinExistence type="predicted"/>
<dbReference type="SUPFAM" id="SSF51120">
    <property type="entry name" value="beta-Roll"/>
    <property type="match status" value="2"/>
</dbReference>
<dbReference type="SUPFAM" id="SSF50965">
    <property type="entry name" value="Galactose oxidase, central domain"/>
    <property type="match status" value="1"/>
</dbReference>
<dbReference type="SUPFAM" id="SSF81296">
    <property type="entry name" value="E set domains"/>
    <property type="match status" value="1"/>
</dbReference>
<name>A0A1W2DD54_9HYPH</name>
<dbReference type="STRING" id="937218.SAMN06297251_11429"/>
<dbReference type="InterPro" id="IPR037293">
    <property type="entry name" value="Gal_Oxidase_central_sf"/>
</dbReference>
<dbReference type="AlphaFoldDB" id="A0A1W2DD54"/>
<dbReference type="Pfam" id="PF00353">
    <property type="entry name" value="HemolysinCabind"/>
    <property type="match status" value="4"/>
</dbReference>
<dbReference type="PANTHER" id="PTHR32208:SF21">
    <property type="entry name" value="LOW QUALITY PROTEIN: ALDEHYDE OXIDASE GLOX-LIKE"/>
    <property type="match status" value="1"/>
</dbReference>
<dbReference type="SMART" id="SM00758">
    <property type="entry name" value="PA14"/>
    <property type="match status" value="1"/>
</dbReference>
<dbReference type="InterPro" id="IPR011658">
    <property type="entry name" value="PA14_dom"/>
</dbReference>
<evidence type="ECO:0000259" key="1">
    <source>
        <dbReference type="PROSITE" id="PS51820"/>
    </source>
</evidence>
<dbReference type="PANTHER" id="PTHR32208">
    <property type="entry name" value="SECRETED PROTEIN-RELATED"/>
    <property type="match status" value="1"/>
</dbReference>
<dbReference type="InterPro" id="IPR011049">
    <property type="entry name" value="Serralysin-like_metalloprot_C"/>
</dbReference>
<dbReference type="InterPro" id="IPR037524">
    <property type="entry name" value="PA14/GLEYA"/>
</dbReference>
<dbReference type="GO" id="GO:0005509">
    <property type="term" value="F:calcium ion binding"/>
    <property type="evidence" value="ECO:0007669"/>
    <property type="project" value="InterPro"/>
</dbReference>
<dbReference type="EMBL" id="FWXR01000014">
    <property type="protein sequence ID" value="SMC95391.1"/>
    <property type="molecule type" value="Genomic_DNA"/>
</dbReference>
<dbReference type="InterPro" id="IPR013783">
    <property type="entry name" value="Ig-like_fold"/>
</dbReference>
<protein>
    <submittedName>
        <fullName evidence="2">Ca2+-binding protein, RTX toxin-related</fullName>
    </submittedName>
</protein>
<keyword evidence="3" id="KW-1185">Reference proteome</keyword>
<dbReference type="Gene3D" id="2.130.10.80">
    <property type="entry name" value="Galactose oxidase/kelch, beta-propeller"/>
    <property type="match status" value="1"/>
</dbReference>
<evidence type="ECO:0000313" key="3">
    <source>
        <dbReference type="Proteomes" id="UP000192656"/>
    </source>
</evidence>
<dbReference type="PROSITE" id="PS51820">
    <property type="entry name" value="PA14"/>
    <property type="match status" value="1"/>
</dbReference>
<dbReference type="OrthoDB" id="7821947at2"/>
<reference evidence="2 3" key="1">
    <citation type="submission" date="2017-04" db="EMBL/GenBank/DDBJ databases">
        <authorList>
            <person name="Afonso C.L."/>
            <person name="Miller P.J."/>
            <person name="Scott M.A."/>
            <person name="Spackman E."/>
            <person name="Goraichik I."/>
            <person name="Dimitrov K.M."/>
            <person name="Suarez D.L."/>
            <person name="Swayne D.E."/>
        </authorList>
    </citation>
    <scope>NUCLEOTIDE SEQUENCE [LARGE SCALE GENOMIC DNA]</scope>
    <source>
        <strain evidence="2 3">CGMCC 1.10972</strain>
    </source>
</reference>
<dbReference type="CDD" id="cd02851">
    <property type="entry name" value="E_set_GO_C"/>
    <property type="match status" value="1"/>
</dbReference>
<dbReference type="SUPFAM" id="SSF56988">
    <property type="entry name" value="Anthrax protective antigen"/>
    <property type="match status" value="1"/>
</dbReference>
<dbReference type="InterPro" id="IPR001343">
    <property type="entry name" value="Hemolysn_Ca-bd"/>
</dbReference>
<dbReference type="RefSeq" id="WP_084411089.1">
    <property type="nucleotide sequence ID" value="NZ_FWXR01000014.1"/>
</dbReference>
<dbReference type="PRINTS" id="PR00313">
    <property type="entry name" value="CABNDNGRPT"/>
</dbReference>
<dbReference type="InterPro" id="IPR011043">
    <property type="entry name" value="Gal_Oxase/kelch_b-propeller"/>
</dbReference>
<sequence length="1146" mass="121966">MDIRRSGEWGELIDWPVVAIHSIVMQNGKVMTFGTDVSGNQGAMMVHDVWDPVTGEHQLLEHHMHTPTDIFCAAAVLLPGTNKVLIAGGDSRGEGRPINMGVNDVNVYDIDTGEIHPASDGEMNAARWYPTTIALPTGQVLILGGSDANGVGVATPEIYTPGQGWRSLPGATDQDVADFFDYPKTWVAQDGKVYYFANGRGSDGVQDLVALDPSGEGSIEKIASMPFTAAWESPAIMFDTGKVLISDIGTDLWVMDINGQTPTFEKVGTMPQERNYSDMTVLADGTVMINGGSGKDNLEAYAQTTAIIFDPKTSEIREVGEEAHSRLYHSTTVLLPDGTVLSSGGGSADNAEKTFLDSQIYKPGYLFDETGADAMRPVIEDAPKSVDPGDAFVITVDDADAIASLRMVRTGGTTHVLNVDARAIVPDFVKLDDHRIEVRLPENEAVSPAGFWMLFAWNADGVPSVAPIVSIEPRDGFYDGIGDVEALYFAVDQKVTSLDQVDFDAAPLHTQAVVTIDEDTSHAFYEGGPKDHFAVRYQGSFDVTETGSYSFYLTANDAARLTIDGQRVADLADLKQTTTSTVTLTLEAGIHTIGVDHLAETGPSVIDLDWSGPTFSRKQLTFDGLDSISPGDGGSEINVIAAPGGYVAGTDGADRFEGTAADDTFYGGLGDDVYRGGVGYNQVDYDGKAADYTFTHEADGTVTVSHPIYGTDTLSDIDGFWFRGEGKWYPIADLVTDGGGEGGEPGEPAEPGNDVNVIAAPGGYIEGTDRADRFEGTAQNDSFYGGLGDDIYRGGAGYNQVDYDGKASDYSFARKADGTVTVTHPTYGTDTLTDIGGFWFRDEEKWYPLDELVSEAPSDGGGSGGEPGDTVNVIAAPGGYIAGTDGADRFEGTTANDTFYGGTGNDIYLGAAGYNQVDYDGKASDYVFARKADGTVTVTHPTYGSDTLSDIGGFWFRGEEKWYPLDDLVSEAPSNGGGSGGEPSTDINVIAAPGGYVEGTDGADRFEGTIANDTFYGGAGNDIYLGGAGYNQVDYDGRAVDYVFTRNADGTLTVSHPTYGADTLSDIDGFWFRGEEKWYAFEEIGAAIQATPALNRLSDESADDTGDDDAALRTEVDLFFADDLSADYEAPLASEDVHSVHDHAMA</sequence>
<feature type="domain" description="PA14" evidence="1">
    <location>
        <begin position="479"/>
        <end position="625"/>
    </location>
</feature>
<dbReference type="Pfam" id="PF07691">
    <property type="entry name" value="PA14"/>
    <property type="match status" value="1"/>
</dbReference>
<dbReference type="InterPro" id="IPR014756">
    <property type="entry name" value="Ig_E-set"/>
</dbReference>
<dbReference type="Proteomes" id="UP000192656">
    <property type="component" value="Unassembled WGS sequence"/>
</dbReference>
<organism evidence="2 3">
    <name type="scientific">Fulvimarina manganoxydans</name>
    <dbReference type="NCBI Taxonomy" id="937218"/>
    <lineage>
        <taxon>Bacteria</taxon>
        <taxon>Pseudomonadati</taxon>
        <taxon>Pseudomonadota</taxon>
        <taxon>Alphaproteobacteria</taxon>
        <taxon>Hyphomicrobiales</taxon>
        <taxon>Aurantimonadaceae</taxon>
        <taxon>Fulvimarina</taxon>
    </lineage>
</organism>
<dbReference type="Gene3D" id="3.90.182.10">
    <property type="entry name" value="Toxin - Anthrax Protective Antigen,domain 1"/>
    <property type="match status" value="1"/>
</dbReference>
<dbReference type="Gene3D" id="2.60.40.10">
    <property type="entry name" value="Immunoglobulins"/>
    <property type="match status" value="1"/>
</dbReference>